<name>M7B767_CHEMY</name>
<dbReference type="PROSITE" id="PS50835">
    <property type="entry name" value="IG_LIKE"/>
    <property type="match status" value="4"/>
</dbReference>
<feature type="domain" description="Ig-like" evidence="7">
    <location>
        <begin position="275"/>
        <end position="350"/>
    </location>
</feature>
<protein>
    <submittedName>
        <fullName evidence="8">SLAM family member 5</fullName>
    </submittedName>
</protein>
<keyword evidence="9" id="KW-1185">Reference proteome</keyword>
<keyword evidence="4" id="KW-0325">Glycoprotein</keyword>
<comment type="subcellular location">
    <subcellularLocation>
        <location evidence="1">Membrane</location>
    </subcellularLocation>
</comment>
<dbReference type="InterPro" id="IPR003599">
    <property type="entry name" value="Ig_sub"/>
</dbReference>
<feature type="domain" description="Ig-like" evidence="7">
    <location>
        <begin position="513"/>
        <end position="592"/>
    </location>
</feature>
<evidence type="ECO:0000313" key="8">
    <source>
        <dbReference type="EMBL" id="EMP31355.1"/>
    </source>
</evidence>
<keyword evidence="6" id="KW-0812">Transmembrane</keyword>
<dbReference type="InterPro" id="IPR013783">
    <property type="entry name" value="Ig-like_fold"/>
</dbReference>
<sequence length="1094" mass="121228">MATAGQTFAYLVVLIGLQEARQRHLFHNKLHYHENHTLEIFQLQKRDSGILRREVEDTQSKTTNERIQLNVYEPVPKPSFNVTIRANEDGWCNVTLECTVNAAQVAYHWYKNEKDFVGKNSSTLDDQLKSETHASYKCVVHNPVSEEAGLVYYRSPCTWDDARTTKSQAIQLTGMVGGSVVFPFKVPPWVPVETIVWNSVTTLATFTPQKGKLAVVKVLDKRYIGRLRVLDHTYSLVISNLSMLDRGVYRAQINTEFTTTVTEYLLHVYKKIPVPDIAVAILNGTCNLLLNCSVAEGAESATFIWMYTRRRISQTKEGPTLHISSRPRAKDMIHTCLARNPISQGSKTISIEDYCGNGIRLEHHQEQRQRQLISTNFSFPPKGQLWTAKRSRYYKSKGMSSGSEKTVYGSLGGSTLLSITPELQNFTLQFGKALWKVGASAKDTKTFIVEYSGNLTNLMADKERIKFHPENFSLEILETRREDAGHYEYTVNKRFEEQSLQFRLEVYEQVSIPNIQMVSKTLGNESCAMNLSCLVTSGDNVTYSWNCSEGNTSQLHPYNDSFLHLSFTPGEGSVSCTCTARNRVSQRATRLSFPVECSNKPGGSLRNELLEFIVPIAIVGVLVLCAGVTYRLRHKGLVNENASKAPRKENLTCCSINTDNIGDRPKDRPEWRATSPVTVSYWKQFLTTKPPTCLTLRSFPSSVGVYQSNAPEHGSAHWQPKSPRPPPVEERSECTTIYVSATGLPPDTTQFSQNSSTNLTRIASVTLQLQVMARSSRAEAGATELSGILGGSVTFPLGIPAEQVKTVAWTVNTTRIVVTVAAGNPPNVIVLDASYEGRLRVPAESYSLQITSLRMKDTGTYKAQIITAPGIIYRHFLLRVYKQVPEPAIVCDSVTCVNETCNYNLSCTIRDGGENVTYNWTRPAGGAVVPNESILHISQGPRDAHLAVTCTAQNPVSHSSTTASAKDLCVVPPSARRAAIAVPITVFIIVLVIIALWFLYKQRCKKAADSAEADAETNTVYAKVGNSTPSPPQTDDEKLCKEGLESMEKGEKTIYATVSQPNLARGTKTTKSTDADDSAATPKPQATTEYDKII</sequence>
<dbReference type="InterPro" id="IPR007110">
    <property type="entry name" value="Ig-like_dom"/>
</dbReference>
<evidence type="ECO:0000256" key="1">
    <source>
        <dbReference type="ARBA" id="ARBA00004370"/>
    </source>
</evidence>
<dbReference type="SMART" id="SM00409">
    <property type="entry name" value="IG"/>
    <property type="match status" value="3"/>
</dbReference>
<dbReference type="PANTHER" id="PTHR12080:SF18">
    <property type="entry name" value="SLAM FAMILY MEMBER 9"/>
    <property type="match status" value="1"/>
</dbReference>
<feature type="region of interest" description="Disordered" evidence="5">
    <location>
        <begin position="1055"/>
        <end position="1094"/>
    </location>
</feature>
<evidence type="ECO:0000313" key="9">
    <source>
        <dbReference type="Proteomes" id="UP000031443"/>
    </source>
</evidence>
<proteinExistence type="predicted"/>
<evidence type="ECO:0000256" key="4">
    <source>
        <dbReference type="ARBA" id="ARBA00023180"/>
    </source>
</evidence>
<dbReference type="STRING" id="8469.M7B767"/>
<feature type="region of interest" description="Disordered" evidence="5">
    <location>
        <begin position="710"/>
        <end position="730"/>
    </location>
</feature>
<evidence type="ECO:0000256" key="6">
    <source>
        <dbReference type="SAM" id="Phobius"/>
    </source>
</evidence>
<dbReference type="eggNOG" id="ENOG502SB7W">
    <property type="taxonomic scope" value="Eukaryota"/>
</dbReference>
<dbReference type="PANTHER" id="PTHR12080">
    <property type="entry name" value="SIGNALING LYMPHOCYTIC ACTIVATION MOLECULE"/>
    <property type="match status" value="1"/>
</dbReference>
<gene>
    <name evidence="8" type="ORF">UY3_11579</name>
</gene>
<feature type="transmembrane region" description="Helical" evidence="6">
    <location>
        <begin position="978"/>
        <end position="1000"/>
    </location>
</feature>
<feature type="domain" description="Ig-like" evidence="7">
    <location>
        <begin position="78"/>
        <end position="151"/>
    </location>
</feature>
<organism evidence="8 9">
    <name type="scientific">Chelonia mydas</name>
    <name type="common">Green sea-turtle</name>
    <name type="synonym">Chelonia agassizi</name>
    <dbReference type="NCBI Taxonomy" id="8469"/>
    <lineage>
        <taxon>Eukaryota</taxon>
        <taxon>Metazoa</taxon>
        <taxon>Chordata</taxon>
        <taxon>Craniata</taxon>
        <taxon>Vertebrata</taxon>
        <taxon>Euteleostomi</taxon>
        <taxon>Archelosauria</taxon>
        <taxon>Testudinata</taxon>
        <taxon>Testudines</taxon>
        <taxon>Cryptodira</taxon>
        <taxon>Durocryptodira</taxon>
        <taxon>Americhelydia</taxon>
        <taxon>Chelonioidea</taxon>
        <taxon>Cheloniidae</taxon>
        <taxon>Chelonia</taxon>
    </lineage>
</organism>
<keyword evidence="6" id="KW-1133">Transmembrane helix</keyword>
<reference evidence="9" key="1">
    <citation type="journal article" date="2013" name="Nat. Genet.">
        <title>The draft genomes of soft-shell turtle and green sea turtle yield insights into the development and evolution of the turtle-specific body plan.</title>
        <authorList>
            <person name="Wang Z."/>
            <person name="Pascual-Anaya J."/>
            <person name="Zadissa A."/>
            <person name="Li W."/>
            <person name="Niimura Y."/>
            <person name="Huang Z."/>
            <person name="Li C."/>
            <person name="White S."/>
            <person name="Xiong Z."/>
            <person name="Fang D."/>
            <person name="Wang B."/>
            <person name="Ming Y."/>
            <person name="Chen Y."/>
            <person name="Zheng Y."/>
            <person name="Kuraku S."/>
            <person name="Pignatelli M."/>
            <person name="Herrero J."/>
            <person name="Beal K."/>
            <person name="Nozawa M."/>
            <person name="Li Q."/>
            <person name="Wang J."/>
            <person name="Zhang H."/>
            <person name="Yu L."/>
            <person name="Shigenobu S."/>
            <person name="Wang J."/>
            <person name="Liu J."/>
            <person name="Flicek P."/>
            <person name="Searle S."/>
            <person name="Wang J."/>
            <person name="Kuratani S."/>
            <person name="Yin Y."/>
            <person name="Aken B."/>
            <person name="Zhang G."/>
            <person name="Irie N."/>
        </authorList>
    </citation>
    <scope>NUCLEOTIDE SEQUENCE [LARGE SCALE GENOMIC DNA]</scope>
</reference>
<dbReference type="AlphaFoldDB" id="M7B767"/>
<evidence type="ECO:0000259" key="7">
    <source>
        <dbReference type="PROSITE" id="PS50835"/>
    </source>
</evidence>
<keyword evidence="2" id="KW-0732">Signal</keyword>
<accession>M7B767</accession>
<evidence type="ECO:0000256" key="2">
    <source>
        <dbReference type="ARBA" id="ARBA00022729"/>
    </source>
</evidence>
<feature type="domain" description="Ig-like" evidence="7">
    <location>
        <begin position="885"/>
        <end position="969"/>
    </location>
</feature>
<keyword evidence="3 6" id="KW-0472">Membrane</keyword>
<dbReference type="Proteomes" id="UP000031443">
    <property type="component" value="Unassembled WGS sequence"/>
</dbReference>
<dbReference type="EMBL" id="KB545907">
    <property type="protein sequence ID" value="EMP31355.1"/>
    <property type="molecule type" value="Genomic_DNA"/>
</dbReference>
<dbReference type="SUPFAM" id="SSF48726">
    <property type="entry name" value="Immunoglobulin"/>
    <property type="match status" value="4"/>
</dbReference>
<dbReference type="InterPro" id="IPR036179">
    <property type="entry name" value="Ig-like_dom_sf"/>
</dbReference>
<dbReference type="GO" id="GO:0016020">
    <property type="term" value="C:membrane"/>
    <property type="evidence" value="ECO:0007669"/>
    <property type="project" value="UniProtKB-SubCell"/>
</dbReference>
<feature type="compositionally biased region" description="Low complexity" evidence="5">
    <location>
        <begin position="1067"/>
        <end position="1084"/>
    </location>
</feature>
<evidence type="ECO:0000256" key="5">
    <source>
        <dbReference type="SAM" id="MobiDB-lite"/>
    </source>
</evidence>
<evidence type="ECO:0000256" key="3">
    <source>
        <dbReference type="ARBA" id="ARBA00023136"/>
    </source>
</evidence>
<dbReference type="InterPro" id="IPR015631">
    <property type="entry name" value="CD2/SLAM_rcpt"/>
</dbReference>
<dbReference type="Gene3D" id="2.60.40.10">
    <property type="entry name" value="Immunoglobulins"/>
    <property type="match status" value="8"/>
</dbReference>